<evidence type="ECO:0000256" key="4">
    <source>
        <dbReference type="ARBA" id="ARBA00022452"/>
    </source>
</evidence>
<evidence type="ECO:0000256" key="3">
    <source>
        <dbReference type="ARBA" id="ARBA00022448"/>
    </source>
</evidence>
<comment type="caution">
    <text evidence="20">The sequence shown here is derived from an EMBL/GenBank/DDBJ whole genome shotgun (WGS) entry which is preliminary data.</text>
</comment>
<feature type="chain" id="PRO_5047451369" evidence="17">
    <location>
        <begin position="23"/>
        <end position="794"/>
    </location>
</feature>
<keyword evidence="9" id="KW-0406">Ion transport</keyword>
<evidence type="ECO:0000256" key="15">
    <source>
        <dbReference type="RuleBase" id="RU003357"/>
    </source>
</evidence>
<accession>A0ABT3IUZ6</accession>
<keyword evidence="13 14" id="KW-0998">Cell outer membrane</keyword>
<dbReference type="Gene3D" id="2.170.130.10">
    <property type="entry name" value="TonB-dependent receptor, plug domain"/>
    <property type="match status" value="1"/>
</dbReference>
<evidence type="ECO:0000256" key="8">
    <source>
        <dbReference type="ARBA" id="ARBA00023004"/>
    </source>
</evidence>
<dbReference type="Gene3D" id="2.40.170.20">
    <property type="entry name" value="TonB-dependent receptor, beta-barrel domain"/>
    <property type="match status" value="1"/>
</dbReference>
<evidence type="ECO:0000313" key="21">
    <source>
        <dbReference type="Proteomes" id="UP001207742"/>
    </source>
</evidence>
<dbReference type="InterPro" id="IPR010105">
    <property type="entry name" value="TonB_sidphr_rcpt"/>
</dbReference>
<evidence type="ECO:0000256" key="17">
    <source>
        <dbReference type="SAM" id="SignalP"/>
    </source>
</evidence>
<keyword evidence="8" id="KW-0408">Iron</keyword>
<dbReference type="Pfam" id="PF00593">
    <property type="entry name" value="TonB_dep_Rec_b-barrel"/>
    <property type="match status" value="1"/>
</dbReference>
<dbReference type="InterPro" id="IPR036942">
    <property type="entry name" value="Beta-barrel_TonB_sf"/>
</dbReference>
<dbReference type="CDD" id="cd01347">
    <property type="entry name" value="ligand_gated_channel"/>
    <property type="match status" value="1"/>
</dbReference>
<dbReference type="SUPFAM" id="SSF56935">
    <property type="entry name" value="Porins"/>
    <property type="match status" value="1"/>
</dbReference>
<evidence type="ECO:0000256" key="10">
    <source>
        <dbReference type="ARBA" id="ARBA00023077"/>
    </source>
</evidence>
<dbReference type="RefSeq" id="WP_264734568.1">
    <property type="nucleotide sequence ID" value="NZ_JAPDNR010000001.1"/>
</dbReference>
<dbReference type="InterPro" id="IPR037066">
    <property type="entry name" value="Plug_dom_sf"/>
</dbReference>
<reference evidence="20 21" key="1">
    <citation type="submission" date="2022-10" db="EMBL/GenBank/DDBJ databases">
        <title>Chitinophaga nivalis PC15 sp. nov., isolated from Pyeongchang county, South Korea.</title>
        <authorList>
            <person name="Trinh H.N."/>
        </authorList>
    </citation>
    <scope>NUCLEOTIDE SEQUENCE [LARGE SCALE GENOMIC DNA]</scope>
    <source>
        <strain evidence="20 21">PC14</strain>
    </source>
</reference>
<feature type="signal peptide" evidence="17">
    <location>
        <begin position="1"/>
        <end position="22"/>
    </location>
</feature>
<gene>
    <name evidence="20" type="ORF">OL497_27975</name>
</gene>
<organism evidence="20 21">
    <name type="scientific">Chitinophaga nivalis</name>
    <dbReference type="NCBI Taxonomy" id="2991709"/>
    <lineage>
        <taxon>Bacteria</taxon>
        <taxon>Pseudomonadati</taxon>
        <taxon>Bacteroidota</taxon>
        <taxon>Chitinophagia</taxon>
        <taxon>Chitinophagales</taxon>
        <taxon>Chitinophagaceae</taxon>
        <taxon>Chitinophaga</taxon>
    </lineage>
</organism>
<evidence type="ECO:0000259" key="18">
    <source>
        <dbReference type="Pfam" id="PF00593"/>
    </source>
</evidence>
<keyword evidence="7 17" id="KW-0732">Signal</keyword>
<dbReference type="InterPro" id="IPR039426">
    <property type="entry name" value="TonB-dep_rcpt-like"/>
</dbReference>
<evidence type="ECO:0000256" key="13">
    <source>
        <dbReference type="ARBA" id="ARBA00023237"/>
    </source>
</evidence>
<keyword evidence="12 20" id="KW-0675">Receptor</keyword>
<feature type="domain" description="TonB-dependent receptor-like beta-barrel" evidence="18">
    <location>
        <begin position="319"/>
        <end position="757"/>
    </location>
</feature>
<evidence type="ECO:0000256" key="11">
    <source>
        <dbReference type="ARBA" id="ARBA00023136"/>
    </source>
</evidence>
<dbReference type="Pfam" id="PF07715">
    <property type="entry name" value="Plug"/>
    <property type="match status" value="1"/>
</dbReference>
<dbReference type="EMBL" id="JAPDNS010000002">
    <property type="protein sequence ID" value="MCW3487763.1"/>
    <property type="molecule type" value="Genomic_DNA"/>
</dbReference>
<keyword evidence="5" id="KW-0410">Iron transport</keyword>
<evidence type="ECO:0000256" key="9">
    <source>
        <dbReference type="ARBA" id="ARBA00023065"/>
    </source>
</evidence>
<dbReference type="InterPro" id="IPR012910">
    <property type="entry name" value="Plug_dom"/>
</dbReference>
<dbReference type="InterPro" id="IPR000531">
    <property type="entry name" value="Beta-barrel_TonB"/>
</dbReference>
<keyword evidence="4 14" id="KW-1134">Transmembrane beta strand</keyword>
<comment type="subcellular location">
    <subcellularLocation>
        <location evidence="1 14">Cell outer membrane</location>
        <topology evidence="1 14">Multi-pass membrane protein</topology>
    </subcellularLocation>
</comment>
<evidence type="ECO:0000256" key="14">
    <source>
        <dbReference type="PROSITE-ProRule" id="PRU01360"/>
    </source>
</evidence>
<keyword evidence="6 14" id="KW-0812">Transmembrane</keyword>
<dbReference type="SUPFAM" id="SSF49464">
    <property type="entry name" value="Carboxypeptidase regulatory domain-like"/>
    <property type="match status" value="1"/>
</dbReference>
<evidence type="ECO:0000256" key="12">
    <source>
        <dbReference type="ARBA" id="ARBA00023170"/>
    </source>
</evidence>
<comment type="similarity">
    <text evidence="2 14 15">Belongs to the TonB-dependent receptor family.</text>
</comment>
<keyword evidence="11 14" id="KW-0472">Membrane</keyword>
<feature type="compositionally biased region" description="Basic and acidic residues" evidence="16">
    <location>
        <begin position="486"/>
        <end position="497"/>
    </location>
</feature>
<dbReference type="Proteomes" id="UP001207742">
    <property type="component" value="Unassembled WGS sequence"/>
</dbReference>
<feature type="region of interest" description="Disordered" evidence="16">
    <location>
        <begin position="482"/>
        <end position="503"/>
    </location>
</feature>
<dbReference type="PROSITE" id="PS52016">
    <property type="entry name" value="TONB_DEPENDENT_REC_3"/>
    <property type="match status" value="1"/>
</dbReference>
<dbReference type="Pfam" id="PF13715">
    <property type="entry name" value="CarbopepD_reg_2"/>
    <property type="match status" value="1"/>
</dbReference>
<dbReference type="InterPro" id="IPR008969">
    <property type="entry name" value="CarboxyPept-like_regulatory"/>
</dbReference>
<keyword evidence="10 15" id="KW-0798">TonB box</keyword>
<evidence type="ECO:0000256" key="2">
    <source>
        <dbReference type="ARBA" id="ARBA00009810"/>
    </source>
</evidence>
<evidence type="ECO:0000256" key="16">
    <source>
        <dbReference type="SAM" id="MobiDB-lite"/>
    </source>
</evidence>
<sequence length="794" mass="87699">MIRNLYLLTLLLVISSALSLSAQDNKKHTGIIRGTITTSDSKPAAMVVVALSSSNKTGLTDEAGKYEFSNLPTGAYKIKVSLLGYQDIIKSVTVDNNTPAVQDFELSMQINELNEIIVASRNNRFDKKHLSSTLRLQQPLLEIPQNIQVVSGNLLAEQQLFNVSEGVGRNVSGVRTLMHQETYASVYIRGFDASGMRNGMSVNGYFGPLKEDMSYVDRVEFVKGPAGFMMGNTQPGGFYNIVTKKPTGISQSAARLTLGSFNTYRAEADVDGRFKKDGRLLYRVNVMGQKKDSWTKYAFNNGFAFVPTLKYLVDDKTSVTLEYQYQFSEFSGFASYIYSMNGFKDMPRNMTYNDPSINPTRVHDQSVFATVEHNIDENWKITGQAAYLNYDMQGQSLYSVYNSLDKEGNMRRNISVNDAVNTAKLGQAFINGKFTTGSVTHRVLAGVDLGQKEYIADWSALKDTAGLSFNVFKPVYGKLKPSDIPQPDRSRSLRERAAGPSGAKGGYSYNAVYIQEEVGLLDNKIRVSVGGRYTNTTKLDALGNDENNHAFTPRVGVNVNVTKNMTVYALYDQSFIEQTGLLVGGGVAKPSKGTNKEIGWKSEWADGRWSATVAAYDITKTNILASAGPDFPGLSIMSGEARSRGIELDLKGEILPNLNVILNYAYMDAKVTKDAKPQNVGAALPGTAKHNTNGWATYRIATGKLQGLGFSLGYSFQDDRAAWPTVTTSLPDAYFSLDAGVSYTQNKFSVNLLFNNLTDKENYTGFYPGAWGYKHYGYQYMTPRSFKLSFGYKF</sequence>
<proteinExistence type="inferred from homology"/>
<keyword evidence="3 14" id="KW-0813">Transport</keyword>
<evidence type="ECO:0000256" key="1">
    <source>
        <dbReference type="ARBA" id="ARBA00004571"/>
    </source>
</evidence>
<evidence type="ECO:0000256" key="5">
    <source>
        <dbReference type="ARBA" id="ARBA00022496"/>
    </source>
</evidence>
<evidence type="ECO:0000259" key="19">
    <source>
        <dbReference type="Pfam" id="PF07715"/>
    </source>
</evidence>
<evidence type="ECO:0000256" key="7">
    <source>
        <dbReference type="ARBA" id="ARBA00022729"/>
    </source>
</evidence>
<dbReference type="PANTHER" id="PTHR32552">
    <property type="entry name" value="FERRICHROME IRON RECEPTOR-RELATED"/>
    <property type="match status" value="1"/>
</dbReference>
<protein>
    <submittedName>
        <fullName evidence="20">TonB-dependent receptor</fullName>
    </submittedName>
</protein>
<feature type="domain" description="TonB-dependent receptor plug" evidence="19">
    <location>
        <begin position="140"/>
        <end position="237"/>
    </location>
</feature>
<evidence type="ECO:0000313" key="20">
    <source>
        <dbReference type="EMBL" id="MCW3487763.1"/>
    </source>
</evidence>
<dbReference type="NCBIfam" id="TIGR01783">
    <property type="entry name" value="TonB-siderophor"/>
    <property type="match status" value="1"/>
</dbReference>
<keyword evidence="21" id="KW-1185">Reference proteome</keyword>
<dbReference type="Gene3D" id="2.60.40.1120">
    <property type="entry name" value="Carboxypeptidase-like, regulatory domain"/>
    <property type="match status" value="1"/>
</dbReference>
<name>A0ABT3IUZ6_9BACT</name>
<evidence type="ECO:0000256" key="6">
    <source>
        <dbReference type="ARBA" id="ARBA00022692"/>
    </source>
</evidence>
<dbReference type="PANTHER" id="PTHR32552:SF68">
    <property type="entry name" value="FERRICHROME OUTER MEMBRANE TRANSPORTER_PHAGE RECEPTOR"/>
    <property type="match status" value="1"/>
</dbReference>